<keyword evidence="2" id="KW-1133">Transmembrane helix</keyword>
<keyword evidence="2" id="KW-0812">Transmembrane</keyword>
<gene>
    <name evidence="3" type="ORF">QCA50_016109</name>
</gene>
<proteinExistence type="predicted"/>
<feature type="region of interest" description="Disordered" evidence="1">
    <location>
        <begin position="124"/>
        <end position="150"/>
    </location>
</feature>
<feature type="compositionally biased region" description="Polar residues" evidence="1">
    <location>
        <begin position="214"/>
        <end position="231"/>
    </location>
</feature>
<feature type="compositionally biased region" description="Low complexity" evidence="1">
    <location>
        <begin position="237"/>
        <end position="267"/>
    </location>
</feature>
<evidence type="ECO:0000256" key="2">
    <source>
        <dbReference type="SAM" id="Phobius"/>
    </source>
</evidence>
<organism evidence="3 4">
    <name type="scientific">Cerrena zonata</name>
    <dbReference type="NCBI Taxonomy" id="2478898"/>
    <lineage>
        <taxon>Eukaryota</taxon>
        <taxon>Fungi</taxon>
        <taxon>Dikarya</taxon>
        <taxon>Basidiomycota</taxon>
        <taxon>Agaricomycotina</taxon>
        <taxon>Agaricomycetes</taxon>
        <taxon>Polyporales</taxon>
        <taxon>Cerrenaceae</taxon>
        <taxon>Cerrena</taxon>
    </lineage>
</organism>
<accession>A0AAW0FJ82</accession>
<keyword evidence="2" id="KW-0472">Membrane</keyword>
<feature type="transmembrane region" description="Helical" evidence="2">
    <location>
        <begin position="182"/>
        <end position="203"/>
    </location>
</feature>
<comment type="caution">
    <text evidence="3">The sequence shown here is derived from an EMBL/GenBank/DDBJ whole genome shotgun (WGS) entry which is preliminary data.</text>
</comment>
<dbReference type="Proteomes" id="UP001385951">
    <property type="component" value="Unassembled WGS sequence"/>
</dbReference>
<name>A0AAW0FJ82_9APHY</name>
<protein>
    <submittedName>
        <fullName evidence="3">Uncharacterized protein</fullName>
    </submittedName>
</protein>
<evidence type="ECO:0000313" key="4">
    <source>
        <dbReference type="Proteomes" id="UP001385951"/>
    </source>
</evidence>
<dbReference type="EMBL" id="JASBNA010000046">
    <property type="protein sequence ID" value="KAK7680801.1"/>
    <property type="molecule type" value="Genomic_DNA"/>
</dbReference>
<feature type="region of interest" description="Disordered" evidence="1">
    <location>
        <begin position="206"/>
        <end position="280"/>
    </location>
</feature>
<evidence type="ECO:0000256" key="1">
    <source>
        <dbReference type="SAM" id="MobiDB-lite"/>
    </source>
</evidence>
<feature type="region of interest" description="Disordered" evidence="1">
    <location>
        <begin position="79"/>
        <end position="98"/>
    </location>
</feature>
<reference evidence="3 4" key="1">
    <citation type="submission" date="2022-09" db="EMBL/GenBank/DDBJ databases">
        <authorList>
            <person name="Palmer J.M."/>
        </authorList>
    </citation>
    <scope>NUCLEOTIDE SEQUENCE [LARGE SCALE GENOMIC DNA]</scope>
    <source>
        <strain evidence="3 4">DSM 7382</strain>
    </source>
</reference>
<keyword evidence="4" id="KW-1185">Reference proteome</keyword>
<evidence type="ECO:0000313" key="3">
    <source>
        <dbReference type="EMBL" id="KAK7680801.1"/>
    </source>
</evidence>
<sequence>MYSHPYDPYDPCVPTNPYKATQFGGASSSYNLNTHLHSHSSSPSTSSDNLRHFRSDSSYQLDEFKPLLAQAVHSDIAPERRFPLSSHPPFPPSSTTTNTMSAYDERLLASAPVATRAAKQEGYNVDLLDNSREVPKSGSSSPTPPAHASNIDHAEAQYPKESPSAVLYSSHTQRPWYKTRKWIIIFTLLAIVVVAAVIGGAVGGTLSNKHKNNGDNSAQSNPNGGSTSSGESGADTGASGPQSGQASAATTGTTTTSPTSSATTTASQNPGTEGGNPAVVAFAQPSEPVIAASAIDGVV</sequence>
<dbReference type="AlphaFoldDB" id="A0AAW0FJ82"/>